<reference evidence="1 2" key="1">
    <citation type="journal article" date="2021" name="Elife">
        <title>Chloroplast acquisition without the gene transfer in kleptoplastic sea slugs, Plakobranchus ocellatus.</title>
        <authorList>
            <person name="Maeda T."/>
            <person name="Takahashi S."/>
            <person name="Yoshida T."/>
            <person name="Shimamura S."/>
            <person name="Takaki Y."/>
            <person name="Nagai Y."/>
            <person name="Toyoda A."/>
            <person name="Suzuki Y."/>
            <person name="Arimoto A."/>
            <person name="Ishii H."/>
            <person name="Satoh N."/>
            <person name="Nishiyama T."/>
            <person name="Hasebe M."/>
            <person name="Maruyama T."/>
            <person name="Minagawa J."/>
            <person name="Obokata J."/>
            <person name="Shigenobu S."/>
        </authorList>
    </citation>
    <scope>NUCLEOTIDE SEQUENCE [LARGE SCALE GENOMIC DNA]</scope>
</reference>
<gene>
    <name evidence="1" type="ORF">ElyMa_007073200</name>
</gene>
<dbReference type="EMBL" id="BMAT01014149">
    <property type="protein sequence ID" value="GFS27002.1"/>
    <property type="molecule type" value="Genomic_DNA"/>
</dbReference>
<accession>A0AAV4JW60</accession>
<comment type="caution">
    <text evidence="1">The sequence shown here is derived from an EMBL/GenBank/DDBJ whole genome shotgun (WGS) entry which is preliminary data.</text>
</comment>
<protein>
    <submittedName>
        <fullName evidence="1">Uncharacterized protein</fullName>
    </submittedName>
</protein>
<name>A0AAV4JW60_9GAST</name>
<evidence type="ECO:0000313" key="1">
    <source>
        <dbReference type="EMBL" id="GFS27002.1"/>
    </source>
</evidence>
<dbReference type="AlphaFoldDB" id="A0AAV4JW60"/>
<sequence>MVEKKIPSLVDSNPRLIVPSIHTTLSPRLKETSKPTASISQPADLALLTGTVWSREAIITFPDYLWKFQTGRLNQNTQQLQTRFWPITTG</sequence>
<evidence type="ECO:0000313" key="2">
    <source>
        <dbReference type="Proteomes" id="UP000762676"/>
    </source>
</evidence>
<proteinExistence type="predicted"/>
<keyword evidence="2" id="KW-1185">Reference proteome</keyword>
<organism evidence="1 2">
    <name type="scientific">Elysia marginata</name>
    <dbReference type="NCBI Taxonomy" id="1093978"/>
    <lineage>
        <taxon>Eukaryota</taxon>
        <taxon>Metazoa</taxon>
        <taxon>Spiralia</taxon>
        <taxon>Lophotrochozoa</taxon>
        <taxon>Mollusca</taxon>
        <taxon>Gastropoda</taxon>
        <taxon>Heterobranchia</taxon>
        <taxon>Euthyneura</taxon>
        <taxon>Panpulmonata</taxon>
        <taxon>Sacoglossa</taxon>
        <taxon>Placobranchoidea</taxon>
        <taxon>Plakobranchidae</taxon>
        <taxon>Elysia</taxon>
    </lineage>
</organism>
<dbReference type="Proteomes" id="UP000762676">
    <property type="component" value="Unassembled WGS sequence"/>
</dbReference>